<protein>
    <submittedName>
        <fullName evidence="3">Uncharacterized protein</fullName>
    </submittedName>
</protein>
<comment type="caution">
    <text evidence="3">The sequence shown here is derived from an EMBL/GenBank/DDBJ whole genome shotgun (WGS) entry which is preliminary data.</text>
</comment>
<proteinExistence type="predicted"/>
<keyword evidence="2" id="KW-1133">Transmembrane helix</keyword>
<keyword evidence="2" id="KW-0472">Membrane</keyword>
<reference evidence="3" key="1">
    <citation type="submission" date="2018-11" db="EMBL/GenBank/DDBJ databases">
        <authorList>
            <person name="Alioto T."/>
            <person name="Alioto T."/>
        </authorList>
    </citation>
    <scope>NUCLEOTIDE SEQUENCE</scope>
</reference>
<feature type="compositionally biased region" description="Basic and acidic residues" evidence="1">
    <location>
        <begin position="47"/>
        <end position="57"/>
    </location>
</feature>
<dbReference type="OrthoDB" id="10473015at2759"/>
<name>A0A8B6EV50_MYTGA</name>
<gene>
    <name evidence="3" type="ORF">MGAL_10B002393</name>
</gene>
<feature type="transmembrane region" description="Helical" evidence="2">
    <location>
        <begin position="6"/>
        <end position="23"/>
    </location>
</feature>
<evidence type="ECO:0000313" key="4">
    <source>
        <dbReference type="Proteomes" id="UP000596742"/>
    </source>
</evidence>
<keyword evidence="2" id="KW-0812">Transmembrane</keyword>
<feature type="region of interest" description="Disordered" evidence="1">
    <location>
        <begin position="47"/>
        <end position="77"/>
    </location>
</feature>
<dbReference type="AlphaFoldDB" id="A0A8B6EV50"/>
<keyword evidence="4" id="KW-1185">Reference proteome</keyword>
<evidence type="ECO:0000313" key="3">
    <source>
        <dbReference type="EMBL" id="VDI39315.1"/>
    </source>
</evidence>
<accession>A0A8B6EV50</accession>
<dbReference type="Proteomes" id="UP000596742">
    <property type="component" value="Unassembled WGS sequence"/>
</dbReference>
<evidence type="ECO:0000256" key="1">
    <source>
        <dbReference type="SAM" id="MobiDB-lite"/>
    </source>
</evidence>
<organism evidence="3 4">
    <name type="scientific">Mytilus galloprovincialis</name>
    <name type="common">Mediterranean mussel</name>
    <dbReference type="NCBI Taxonomy" id="29158"/>
    <lineage>
        <taxon>Eukaryota</taxon>
        <taxon>Metazoa</taxon>
        <taxon>Spiralia</taxon>
        <taxon>Lophotrochozoa</taxon>
        <taxon>Mollusca</taxon>
        <taxon>Bivalvia</taxon>
        <taxon>Autobranchia</taxon>
        <taxon>Pteriomorphia</taxon>
        <taxon>Mytilida</taxon>
        <taxon>Mytiloidea</taxon>
        <taxon>Mytilidae</taxon>
        <taxon>Mytilinae</taxon>
        <taxon>Mytilus</taxon>
    </lineage>
</organism>
<dbReference type="EMBL" id="UYJE01005674">
    <property type="protein sequence ID" value="VDI39315.1"/>
    <property type="molecule type" value="Genomic_DNA"/>
</dbReference>
<sequence length="153" mass="18362">MNTVKYIIHMYFLGILIPVMGFNSRIPQYENVLNENKSNNRQLQREMFKPEEKDKSNNRQLQRVMFKPEEKDKSNNLQLQREMFKPEDGLDFMDKMKVIQYMHGKEVGKRVDWAQRFAAAEKEDEYLDNKSRKCQKLYNQFGKLGTNCLIKEI</sequence>
<evidence type="ECO:0000256" key="2">
    <source>
        <dbReference type="SAM" id="Phobius"/>
    </source>
</evidence>